<evidence type="ECO:0000313" key="1">
    <source>
        <dbReference type="EMBL" id="KAG7379194.1"/>
    </source>
</evidence>
<accession>A0A8T1VIF2</accession>
<gene>
    <name evidence="1" type="ORF">PHYPSEUDO_008891</name>
</gene>
<keyword evidence="2" id="KW-1185">Reference proteome</keyword>
<protein>
    <submittedName>
        <fullName evidence="1">Uncharacterized protein</fullName>
    </submittedName>
</protein>
<proteinExistence type="predicted"/>
<sequence length="99" mass="10691">MLSVIYMAKAPLHSARCRLPSTSTQAGPILTSDSPPVSPDDFGDYGALNFVVMPSKEGDFNAKQVFETLKFLTLCEEKGPDNQAVSQHLRSTPSGSQMT</sequence>
<name>A0A8T1VIF2_9STRA</name>
<comment type="caution">
    <text evidence="1">The sequence shown here is derived from an EMBL/GenBank/DDBJ whole genome shotgun (WGS) entry which is preliminary data.</text>
</comment>
<evidence type="ECO:0000313" key="2">
    <source>
        <dbReference type="Proteomes" id="UP000694044"/>
    </source>
</evidence>
<dbReference type="AlphaFoldDB" id="A0A8T1VIF2"/>
<organism evidence="1 2">
    <name type="scientific">Phytophthora pseudosyringae</name>
    <dbReference type="NCBI Taxonomy" id="221518"/>
    <lineage>
        <taxon>Eukaryota</taxon>
        <taxon>Sar</taxon>
        <taxon>Stramenopiles</taxon>
        <taxon>Oomycota</taxon>
        <taxon>Peronosporomycetes</taxon>
        <taxon>Peronosporales</taxon>
        <taxon>Peronosporaceae</taxon>
        <taxon>Phytophthora</taxon>
    </lineage>
</organism>
<reference evidence="1" key="1">
    <citation type="submission" date="2021-02" db="EMBL/GenBank/DDBJ databases">
        <authorList>
            <person name="Palmer J.M."/>
        </authorList>
    </citation>
    <scope>NUCLEOTIDE SEQUENCE</scope>
    <source>
        <strain evidence="1">SCRP734</strain>
    </source>
</reference>
<dbReference type="EMBL" id="JAGDFM010000365">
    <property type="protein sequence ID" value="KAG7379194.1"/>
    <property type="molecule type" value="Genomic_DNA"/>
</dbReference>
<dbReference type="Proteomes" id="UP000694044">
    <property type="component" value="Unassembled WGS sequence"/>
</dbReference>